<accession>A0A9N9JMJ8</accession>
<dbReference type="Proteomes" id="UP000789405">
    <property type="component" value="Unassembled WGS sequence"/>
</dbReference>
<dbReference type="OrthoDB" id="2437341at2759"/>
<dbReference type="EMBL" id="CAJVPY010025167">
    <property type="protein sequence ID" value="CAG8787831.1"/>
    <property type="molecule type" value="Genomic_DNA"/>
</dbReference>
<gene>
    <name evidence="1" type="ORF">DERYTH_LOCUS20781</name>
</gene>
<evidence type="ECO:0000313" key="1">
    <source>
        <dbReference type="EMBL" id="CAG8787831.1"/>
    </source>
</evidence>
<protein>
    <submittedName>
        <fullName evidence="1">5966_t:CDS:1</fullName>
    </submittedName>
</protein>
<evidence type="ECO:0000313" key="2">
    <source>
        <dbReference type="Proteomes" id="UP000789405"/>
    </source>
</evidence>
<reference evidence="1" key="1">
    <citation type="submission" date="2021-06" db="EMBL/GenBank/DDBJ databases">
        <authorList>
            <person name="Kallberg Y."/>
            <person name="Tangrot J."/>
            <person name="Rosling A."/>
        </authorList>
    </citation>
    <scope>NUCLEOTIDE SEQUENCE</scope>
    <source>
        <strain evidence="1">MA453B</strain>
    </source>
</reference>
<dbReference type="AlphaFoldDB" id="A0A9N9JMJ8"/>
<keyword evidence="2" id="KW-1185">Reference proteome</keyword>
<sequence length="81" mass="9460">ENSIQKSVNKKLWFTKSISFAKQAITLQDNDKNDNELDTFLKSYIGKKMLQCEKETKKRELQVLRKSHSLENALAIETENE</sequence>
<name>A0A9N9JMJ8_9GLOM</name>
<proteinExistence type="predicted"/>
<feature type="non-terminal residue" evidence="1">
    <location>
        <position position="1"/>
    </location>
</feature>
<organism evidence="1 2">
    <name type="scientific">Dentiscutata erythropus</name>
    <dbReference type="NCBI Taxonomy" id="1348616"/>
    <lineage>
        <taxon>Eukaryota</taxon>
        <taxon>Fungi</taxon>
        <taxon>Fungi incertae sedis</taxon>
        <taxon>Mucoromycota</taxon>
        <taxon>Glomeromycotina</taxon>
        <taxon>Glomeromycetes</taxon>
        <taxon>Diversisporales</taxon>
        <taxon>Gigasporaceae</taxon>
        <taxon>Dentiscutata</taxon>
    </lineage>
</organism>
<comment type="caution">
    <text evidence="1">The sequence shown here is derived from an EMBL/GenBank/DDBJ whole genome shotgun (WGS) entry which is preliminary data.</text>
</comment>